<dbReference type="EC" id="1.8.4.11" evidence="1"/>
<comment type="catalytic activity">
    <reaction evidence="3">
        <text>L-methionyl-[protein] + [thioredoxin]-disulfide + H2O = L-methionyl-(S)-S-oxide-[protein] + [thioredoxin]-dithiol</text>
        <dbReference type="Rhea" id="RHEA:14217"/>
        <dbReference type="Rhea" id="RHEA-COMP:10698"/>
        <dbReference type="Rhea" id="RHEA-COMP:10700"/>
        <dbReference type="Rhea" id="RHEA-COMP:12313"/>
        <dbReference type="Rhea" id="RHEA-COMP:12315"/>
        <dbReference type="ChEBI" id="CHEBI:15377"/>
        <dbReference type="ChEBI" id="CHEBI:16044"/>
        <dbReference type="ChEBI" id="CHEBI:29950"/>
        <dbReference type="ChEBI" id="CHEBI:44120"/>
        <dbReference type="ChEBI" id="CHEBI:50058"/>
        <dbReference type="EC" id="1.8.4.11"/>
    </reaction>
</comment>
<name>A0A1G6Y562_9FLAO</name>
<dbReference type="Pfam" id="PF01625">
    <property type="entry name" value="PMSR"/>
    <property type="match status" value="1"/>
</dbReference>
<accession>A0A1G6Y562</accession>
<organism evidence="6 7">
    <name type="scientific">Pricia antarctica</name>
    <dbReference type="NCBI Taxonomy" id="641691"/>
    <lineage>
        <taxon>Bacteria</taxon>
        <taxon>Pseudomonadati</taxon>
        <taxon>Bacteroidota</taxon>
        <taxon>Flavobacteriia</taxon>
        <taxon>Flavobacteriales</taxon>
        <taxon>Flavobacteriaceae</taxon>
        <taxon>Pricia</taxon>
    </lineage>
</organism>
<evidence type="ECO:0000256" key="2">
    <source>
        <dbReference type="ARBA" id="ARBA00023002"/>
    </source>
</evidence>
<reference evidence="6 7" key="1">
    <citation type="submission" date="2016-10" db="EMBL/GenBank/DDBJ databases">
        <authorList>
            <person name="de Groot N.N."/>
        </authorList>
    </citation>
    <scope>NUCLEOTIDE SEQUENCE [LARGE SCALE GENOMIC DNA]</scope>
    <source>
        <strain evidence="6 7">DSM 23421</strain>
    </source>
</reference>
<keyword evidence="7" id="KW-1185">Reference proteome</keyword>
<dbReference type="SUPFAM" id="SSF55068">
    <property type="entry name" value="Peptide methionine sulfoxide reductase"/>
    <property type="match status" value="1"/>
</dbReference>
<protein>
    <recommendedName>
        <fullName evidence="1">peptide-methionine (S)-S-oxide reductase</fullName>
        <ecNumber evidence="1">1.8.4.11</ecNumber>
    </recommendedName>
</protein>
<dbReference type="STRING" id="641691.SAMN05421636_102123"/>
<evidence type="ECO:0000256" key="4">
    <source>
        <dbReference type="ARBA" id="ARBA00048782"/>
    </source>
</evidence>
<evidence type="ECO:0000256" key="1">
    <source>
        <dbReference type="ARBA" id="ARBA00012502"/>
    </source>
</evidence>
<dbReference type="EMBL" id="FNAO01000002">
    <property type="protein sequence ID" value="SDD85624.1"/>
    <property type="molecule type" value="Genomic_DNA"/>
</dbReference>
<evidence type="ECO:0000313" key="6">
    <source>
        <dbReference type="EMBL" id="SDD85624.1"/>
    </source>
</evidence>
<proteinExistence type="predicted"/>
<evidence type="ECO:0000313" key="7">
    <source>
        <dbReference type="Proteomes" id="UP000199109"/>
    </source>
</evidence>
<dbReference type="AlphaFoldDB" id="A0A1G6Y562"/>
<evidence type="ECO:0000256" key="3">
    <source>
        <dbReference type="ARBA" id="ARBA00047806"/>
    </source>
</evidence>
<dbReference type="GO" id="GO:0008113">
    <property type="term" value="F:peptide-methionine (S)-S-oxide reductase activity"/>
    <property type="evidence" value="ECO:0007669"/>
    <property type="project" value="UniProtKB-EC"/>
</dbReference>
<dbReference type="PANTHER" id="PTHR43774">
    <property type="entry name" value="PEPTIDE METHIONINE SULFOXIDE REDUCTASE"/>
    <property type="match status" value="1"/>
</dbReference>
<sequence>MSRTEKIGLGGGCHWCTEAVFQSLHGVEEVEQGFVASTDKNDTYSEAVIVHFEAAAITMKDLIEIHLLTHGSTSDHSMRPKYRSAVYTFSDRQRTKAQEILQTLQLNFERPLITQVLPFATFRPSDSQFTNYYYNNPQKPFCRNYIQPKLKLVLERFSNAMDDVKVGLF</sequence>
<dbReference type="PANTHER" id="PTHR43774:SF1">
    <property type="entry name" value="PEPTIDE METHIONINE SULFOXIDE REDUCTASE MSRA 2"/>
    <property type="match status" value="1"/>
</dbReference>
<gene>
    <name evidence="6" type="ORF">SAMN05421636_102123</name>
</gene>
<dbReference type="InterPro" id="IPR036509">
    <property type="entry name" value="Met_Sox_Rdtase_MsrA_sf"/>
</dbReference>
<dbReference type="OrthoDB" id="4174719at2"/>
<dbReference type="InterPro" id="IPR002569">
    <property type="entry name" value="Met_Sox_Rdtase_MsrA_dom"/>
</dbReference>
<comment type="catalytic activity">
    <reaction evidence="4">
        <text>[thioredoxin]-disulfide + L-methionine + H2O = L-methionine (S)-S-oxide + [thioredoxin]-dithiol</text>
        <dbReference type="Rhea" id="RHEA:19993"/>
        <dbReference type="Rhea" id="RHEA-COMP:10698"/>
        <dbReference type="Rhea" id="RHEA-COMP:10700"/>
        <dbReference type="ChEBI" id="CHEBI:15377"/>
        <dbReference type="ChEBI" id="CHEBI:29950"/>
        <dbReference type="ChEBI" id="CHEBI:50058"/>
        <dbReference type="ChEBI" id="CHEBI:57844"/>
        <dbReference type="ChEBI" id="CHEBI:58772"/>
        <dbReference type="EC" id="1.8.4.11"/>
    </reaction>
</comment>
<dbReference type="RefSeq" id="WP_091865853.1">
    <property type="nucleotide sequence ID" value="NZ_FNAO01000002.1"/>
</dbReference>
<feature type="domain" description="Peptide methionine sulphoxide reductase MsrA" evidence="5">
    <location>
        <begin position="7"/>
        <end position="142"/>
    </location>
</feature>
<dbReference type="Gene3D" id="3.30.1060.10">
    <property type="entry name" value="Peptide methionine sulphoxide reductase MsrA"/>
    <property type="match status" value="1"/>
</dbReference>
<evidence type="ECO:0000259" key="5">
    <source>
        <dbReference type="Pfam" id="PF01625"/>
    </source>
</evidence>
<keyword evidence="2" id="KW-0560">Oxidoreductase</keyword>
<dbReference type="Proteomes" id="UP000199109">
    <property type="component" value="Unassembled WGS sequence"/>
</dbReference>